<dbReference type="PROSITE" id="PS50110">
    <property type="entry name" value="RESPONSE_REGULATORY"/>
    <property type="match status" value="1"/>
</dbReference>
<dbReference type="Gene3D" id="1.10.10.10">
    <property type="entry name" value="Winged helix-like DNA-binding domain superfamily/Winged helix DNA-binding domain"/>
    <property type="match status" value="1"/>
</dbReference>
<dbReference type="SMART" id="SM00448">
    <property type="entry name" value="REC"/>
    <property type="match status" value="1"/>
</dbReference>
<feature type="domain" description="HTH luxR-type" evidence="4">
    <location>
        <begin position="209"/>
        <end position="274"/>
    </location>
</feature>
<dbReference type="CDD" id="cd17535">
    <property type="entry name" value="REC_NarL-like"/>
    <property type="match status" value="1"/>
</dbReference>
<feature type="modified residue" description="4-aspartylphosphate" evidence="3">
    <location>
        <position position="128"/>
    </location>
</feature>
<dbReference type="SMART" id="SM00421">
    <property type="entry name" value="HTH_LUXR"/>
    <property type="match status" value="1"/>
</dbReference>
<organism evidence="6 7">
    <name type="scientific">Aliigemmobacter aestuarii</name>
    <dbReference type="NCBI Taxonomy" id="1445661"/>
    <lineage>
        <taxon>Bacteria</taxon>
        <taxon>Pseudomonadati</taxon>
        <taxon>Pseudomonadota</taxon>
        <taxon>Alphaproteobacteria</taxon>
        <taxon>Rhodobacterales</taxon>
        <taxon>Paracoccaceae</taxon>
        <taxon>Aliigemmobacter</taxon>
    </lineage>
</organism>
<keyword evidence="1 3" id="KW-0597">Phosphoprotein</keyword>
<evidence type="ECO:0000256" key="2">
    <source>
        <dbReference type="ARBA" id="ARBA00023125"/>
    </source>
</evidence>
<protein>
    <submittedName>
        <fullName evidence="6">Response regulator transcription factor</fullName>
    </submittedName>
</protein>
<proteinExistence type="predicted"/>
<dbReference type="GO" id="GO:0006355">
    <property type="term" value="P:regulation of DNA-templated transcription"/>
    <property type="evidence" value="ECO:0007669"/>
    <property type="project" value="InterPro"/>
</dbReference>
<evidence type="ECO:0000259" key="4">
    <source>
        <dbReference type="PROSITE" id="PS50043"/>
    </source>
</evidence>
<evidence type="ECO:0000259" key="5">
    <source>
        <dbReference type="PROSITE" id="PS50110"/>
    </source>
</evidence>
<dbReference type="Proteomes" id="UP000309450">
    <property type="component" value="Unassembled WGS sequence"/>
</dbReference>
<reference evidence="6 7" key="1">
    <citation type="submission" date="2019-04" db="EMBL/GenBank/DDBJ databases">
        <title>Draft genome sequence of Gemmobacter aestuarii sp. nov.</title>
        <authorList>
            <person name="Hameed A."/>
            <person name="Lin S.-Y."/>
            <person name="Shahina M."/>
            <person name="Lai W.-A."/>
            <person name="Young C.-C."/>
        </authorList>
    </citation>
    <scope>NUCLEOTIDE SEQUENCE [LARGE SCALE GENOMIC DNA]</scope>
    <source>
        <strain evidence="6 7">CC-PW-75</strain>
    </source>
</reference>
<dbReference type="CDD" id="cd06170">
    <property type="entry name" value="LuxR_C_like"/>
    <property type="match status" value="1"/>
</dbReference>
<dbReference type="PANTHER" id="PTHR45566">
    <property type="entry name" value="HTH-TYPE TRANSCRIPTIONAL REGULATOR YHJB-RELATED"/>
    <property type="match status" value="1"/>
</dbReference>
<dbReference type="InterPro" id="IPR058245">
    <property type="entry name" value="NreC/VraR/RcsB-like_REC"/>
</dbReference>
<dbReference type="EMBL" id="SSND01000004">
    <property type="protein sequence ID" value="THD82444.1"/>
    <property type="molecule type" value="Genomic_DNA"/>
</dbReference>
<evidence type="ECO:0000313" key="6">
    <source>
        <dbReference type="EMBL" id="THD82444.1"/>
    </source>
</evidence>
<evidence type="ECO:0000313" key="7">
    <source>
        <dbReference type="Proteomes" id="UP000309450"/>
    </source>
</evidence>
<dbReference type="Gene3D" id="3.40.50.2300">
    <property type="match status" value="1"/>
</dbReference>
<dbReference type="PROSITE" id="PS50043">
    <property type="entry name" value="HTH_LUXR_2"/>
    <property type="match status" value="1"/>
</dbReference>
<comment type="caution">
    <text evidence="6">The sequence shown here is derived from an EMBL/GenBank/DDBJ whole genome shotgun (WGS) entry which is preliminary data.</text>
</comment>
<dbReference type="InterPro" id="IPR036388">
    <property type="entry name" value="WH-like_DNA-bd_sf"/>
</dbReference>
<dbReference type="OrthoDB" id="3679796at2"/>
<dbReference type="InterPro" id="IPR001789">
    <property type="entry name" value="Sig_transdc_resp-reg_receiver"/>
</dbReference>
<dbReference type="GO" id="GO:0003677">
    <property type="term" value="F:DNA binding"/>
    <property type="evidence" value="ECO:0007669"/>
    <property type="project" value="UniProtKB-KW"/>
</dbReference>
<dbReference type="InterPro" id="IPR011006">
    <property type="entry name" value="CheY-like_superfamily"/>
</dbReference>
<dbReference type="InterPro" id="IPR000792">
    <property type="entry name" value="Tscrpt_reg_LuxR_C"/>
</dbReference>
<keyword evidence="7" id="KW-1185">Reference proteome</keyword>
<accession>A0A4S3MKJ5</accession>
<dbReference type="Pfam" id="PF00072">
    <property type="entry name" value="Response_reg"/>
    <property type="match status" value="1"/>
</dbReference>
<evidence type="ECO:0000256" key="3">
    <source>
        <dbReference type="PROSITE-ProRule" id="PRU00169"/>
    </source>
</evidence>
<dbReference type="GO" id="GO:0000160">
    <property type="term" value="P:phosphorelay signal transduction system"/>
    <property type="evidence" value="ECO:0007669"/>
    <property type="project" value="InterPro"/>
</dbReference>
<dbReference type="SUPFAM" id="SSF46894">
    <property type="entry name" value="C-terminal effector domain of the bipartite response regulators"/>
    <property type="match status" value="1"/>
</dbReference>
<dbReference type="InterPro" id="IPR051015">
    <property type="entry name" value="EvgA-like"/>
</dbReference>
<dbReference type="SUPFAM" id="SSF52172">
    <property type="entry name" value="CheY-like"/>
    <property type="match status" value="1"/>
</dbReference>
<evidence type="ECO:0000256" key="1">
    <source>
        <dbReference type="ARBA" id="ARBA00022553"/>
    </source>
</evidence>
<feature type="domain" description="Response regulatory" evidence="5">
    <location>
        <begin position="77"/>
        <end position="192"/>
    </location>
</feature>
<name>A0A4S3MKJ5_9RHOB</name>
<sequence length="276" mass="30145">MPEPCDRDHSFPVTAGTVRVIVRWTTPSNAGISNRALSLWLCNLQWTTIASKMNRTLSDMHPALDEAAELARTATISVLVVDDHLMLAETVAATLSAVAAYRVDMAGNVDAALARIAATGGYDVVLLDYSLPGTEGLEGLRRLMDQTGQRVAIFSGVATWPVVERAIALGAKGFIPKTLPVKSLEHAIRLIAEGETYIPFDYLQKVLMKEQPDASLKPRELRVLAFLCEGRQNKEIAHELGLNEVIVKADVKSICRKLGVRNRTEAALMARREGLC</sequence>
<dbReference type="InterPro" id="IPR016032">
    <property type="entry name" value="Sig_transdc_resp-reg_C-effctor"/>
</dbReference>
<dbReference type="PANTHER" id="PTHR45566:SF1">
    <property type="entry name" value="HTH-TYPE TRANSCRIPTIONAL REGULATOR YHJB-RELATED"/>
    <property type="match status" value="1"/>
</dbReference>
<dbReference type="PRINTS" id="PR00038">
    <property type="entry name" value="HTHLUXR"/>
</dbReference>
<gene>
    <name evidence="6" type="ORF">E7811_15490</name>
</gene>
<keyword evidence="2" id="KW-0238">DNA-binding</keyword>
<dbReference type="AlphaFoldDB" id="A0A4S3MKJ5"/>
<dbReference type="Pfam" id="PF00196">
    <property type="entry name" value="GerE"/>
    <property type="match status" value="1"/>
</dbReference>